<dbReference type="AlphaFoldDB" id="A0A3G9GD26"/>
<evidence type="ECO:0000313" key="2">
    <source>
        <dbReference type="EMBL" id="BBF85355.1"/>
    </source>
</evidence>
<reference evidence="2 3" key="2">
    <citation type="journal article" date="2017" name="Genome Announc.">
        <title>Draft genome sequence of Aquitalea magnusonii strain H3, a plant growth-promoting bacterium of duckweed Lemna minor.</title>
        <authorList>
            <person name="Ishizawa H."/>
            <person name="Kuroda M."/>
            <person name="Ike M."/>
        </authorList>
    </citation>
    <scope>NUCLEOTIDE SEQUENCE [LARGE SCALE GENOMIC DNA]</scope>
    <source>
        <strain evidence="2 3">H3</strain>
    </source>
</reference>
<proteinExistence type="predicted"/>
<reference evidence="3" key="3">
    <citation type="journal article" date="2017" name="Plant Physiol. Biochem.">
        <title>Differential oxidative and antioxidative response of duckweed Lemna minor toward plant growth promoting/inhibiting bacteria.</title>
        <authorList>
            <person name="Ishizawa H."/>
            <person name="Kuroda M."/>
            <person name="Morikawa M."/>
            <person name="Ike M."/>
        </authorList>
    </citation>
    <scope>NUCLEOTIDE SEQUENCE [LARGE SCALE GENOMIC DNA]</scope>
    <source>
        <strain evidence="3">H3</strain>
    </source>
</reference>
<evidence type="ECO:0000256" key="1">
    <source>
        <dbReference type="SAM" id="MobiDB-lite"/>
    </source>
</evidence>
<feature type="region of interest" description="Disordered" evidence="1">
    <location>
        <begin position="1"/>
        <end position="23"/>
    </location>
</feature>
<reference evidence="3" key="1">
    <citation type="journal article" date="2017" name="Biotechnol. Biofuels">
        <title>Evaluation of environmental bacterial communities as a factor affecting the growth of duckweed Lemna minor.</title>
        <authorList>
            <person name="Ishizawa H."/>
            <person name="Kuroda M."/>
            <person name="Morikawa M."/>
            <person name="Ike M."/>
        </authorList>
    </citation>
    <scope>NUCLEOTIDE SEQUENCE [LARGE SCALE GENOMIC DNA]</scope>
    <source>
        <strain evidence="3">H3</strain>
    </source>
</reference>
<dbReference type="EMBL" id="AP018823">
    <property type="protein sequence ID" value="BBF85355.1"/>
    <property type="molecule type" value="Genomic_DNA"/>
</dbReference>
<protein>
    <recommendedName>
        <fullName evidence="4">Four helix bundle protein</fullName>
    </recommendedName>
</protein>
<evidence type="ECO:0000313" key="3">
    <source>
        <dbReference type="Proteomes" id="UP000198290"/>
    </source>
</evidence>
<dbReference type="OrthoDB" id="8592366at2"/>
<accession>A0A3G9GD26</accession>
<sequence length="134" mass="14921">MASKNTKANKPKPAQPSRLAEQKRFQRTEDACRRIMDLLFAMQRAERFAEGELAGKYAIMAGIHYRKIRHGKVMSAADFNAAVEVCTAARRCLQQLDASLQFDQLPDSAGLQQILPLIDGVLADYQQLKSGKPS</sequence>
<name>A0A3G9GD26_9NEIS</name>
<dbReference type="RefSeq" id="WP_089083432.1">
    <property type="nucleotide sequence ID" value="NZ_AP018823.1"/>
</dbReference>
<keyword evidence="3" id="KW-1185">Reference proteome</keyword>
<evidence type="ECO:0008006" key="4">
    <source>
        <dbReference type="Google" id="ProtNLM"/>
    </source>
</evidence>
<dbReference type="KEGG" id="amah:DLM_1738"/>
<gene>
    <name evidence="2" type="ORF">DLM_1738</name>
</gene>
<organism evidence="2 3">
    <name type="scientific">Aquitalea magnusonii</name>
    <dbReference type="NCBI Taxonomy" id="332411"/>
    <lineage>
        <taxon>Bacteria</taxon>
        <taxon>Pseudomonadati</taxon>
        <taxon>Pseudomonadota</taxon>
        <taxon>Betaproteobacteria</taxon>
        <taxon>Neisseriales</taxon>
        <taxon>Chromobacteriaceae</taxon>
        <taxon>Aquitalea</taxon>
    </lineage>
</organism>
<dbReference type="Proteomes" id="UP000198290">
    <property type="component" value="Chromosome"/>
</dbReference>